<evidence type="ECO:0000256" key="1">
    <source>
        <dbReference type="SAM" id="MobiDB-lite"/>
    </source>
</evidence>
<feature type="chain" id="PRO_5030875126" evidence="2">
    <location>
        <begin position="20"/>
        <end position="147"/>
    </location>
</feature>
<evidence type="ECO:0000313" key="3">
    <source>
        <dbReference type="EMBL" id="CAE2195683.1"/>
    </source>
</evidence>
<feature type="compositionally biased region" description="Basic residues" evidence="1">
    <location>
        <begin position="133"/>
        <end position="147"/>
    </location>
</feature>
<feature type="compositionally biased region" description="Basic residues" evidence="1">
    <location>
        <begin position="99"/>
        <end position="108"/>
    </location>
</feature>
<organism evidence="3">
    <name type="scientific">Prymnesium polylepis</name>
    <dbReference type="NCBI Taxonomy" id="72548"/>
    <lineage>
        <taxon>Eukaryota</taxon>
        <taxon>Haptista</taxon>
        <taxon>Haptophyta</taxon>
        <taxon>Prymnesiophyceae</taxon>
        <taxon>Prymnesiales</taxon>
        <taxon>Prymnesiaceae</taxon>
        <taxon>Prymnesium</taxon>
    </lineage>
</organism>
<protein>
    <submittedName>
        <fullName evidence="3">Uncharacterized protein</fullName>
    </submittedName>
</protein>
<feature type="signal peptide" evidence="2">
    <location>
        <begin position="1"/>
        <end position="19"/>
    </location>
</feature>
<dbReference type="EMBL" id="HBKO01002077">
    <property type="protein sequence ID" value="CAE2195683.1"/>
    <property type="molecule type" value="Transcribed_RNA"/>
</dbReference>
<gene>
    <name evidence="3" type="ORF">CPOL0286_LOCUS1037</name>
</gene>
<feature type="region of interest" description="Disordered" evidence="1">
    <location>
        <begin position="76"/>
        <end position="108"/>
    </location>
</feature>
<feature type="region of interest" description="Disordered" evidence="1">
    <location>
        <begin position="122"/>
        <end position="147"/>
    </location>
</feature>
<feature type="compositionally biased region" description="Low complexity" evidence="1">
    <location>
        <begin position="76"/>
        <end position="91"/>
    </location>
</feature>
<dbReference type="AlphaFoldDB" id="A0A7S4HD82"/>
<proteinExistence type="predicted"/>
<sequence>MAPLRLCVLLALTCAAAVAETTAPGKPKRKWCNTTVHGFAGDYAYEACGSFCKEAKATNHCKFCKCRACSFCSSKGTPAGATSPASAAPAAVPMESGKGRGKGLLKKAKKLKKAKAEAAAASAAVEQTGASSKPKKLKKKKNKEAVA</sequence>
<evidence type="ECO:0000256" key="2">
    <source>
        <dbReference type="SAM" id="SignalP"/>
    </source>
</evidence>
<reference evidence="3" key="1">
    <citation type="submission" date="2021-01" db="EMBL/GenBank/DDBJ databases">
        <authorList>
            <person name="Corre E."/>
            <person name="Pelletier E."/>
            <person name="Niang G."/>
            <person name="Scheremetjew M."/>
            <person name="Finn R."/>
            <person name="Kale V."/>
            <person name="Holt S."/>
            <person name="Cochrane G."/>
            <person name="Meng A."/>
            <person name="Brown T."/>
            <person name="Cohen L."/>
        </authorList>
    </citation>
    <scope>NUCLEOTIDE SEQUENCE</scope>
    <source>
        <strain evidence="3">UIO037</strain>
    </source>
</reference>
<accession>A0A7S4HD82</accession>
<name>A0A7S4HD82_9EUKA</name>
<keyword evidence="2" id="KW-0732">Signal</keyword>